<dbReference type="SUPFAM" id="SSF52833">
    <property type="entry name" value="Thioredoxin-like"/>
    <property type="match status" value="1"/>
</dbReference>
<dbReference type="Proteomes" id="UP001597413">
    <property type="component" value="Unassembled WGS sequence"/>
</dbReference>
<proteinExistence type="predicted"/>
<evidence type="ECO:0000313" key="1">
    <source>
        <dbReference type="EMBL" id="MFD2175091.1"/>
    </source>
</evidence>
<dbReference type="InterPro" id="IPR036249">
    <property type="entry name" value="Thioredoxin-like_sf"/>
</dbReference>
<dbReference type="PANTHER" id="PTHR36057:SF1">
    <property type="entry name" value="LIPOPROTEIN LIPID ATTACHMENT SITE-LIKE PROTEIN, PUTATIVE (DUF1223)-RELATED"/>
    <property type="match status" value="1"/>
</dbReference>
<gene>
    <name evidence="1" type="ORF">ACFSM0_13425</name>
</gene>
<organism evidence="1 2">
    <name type="scientific">Rhodobacter lacus</name>
    <dbReference type="NCBI Taxonomy" id="1641972"/>
    <lineage>
        <taxon>Bacteria</taxon>
        <taxon>Pseudomonadati</taxon>
        <taxon>Pseudomonadota</taxon>
        <taxon>Alphaproteobacteria</taxon>
        <taxon>Rhodobacterales</taxon>
        <taxon>Rhodobacter group</taxon>
        <taxon>Rhodobacter</taxon>
    </lineage>
</organism>
<name>A0ABW5AC74_9RHOB</name>
<sequence>MVGARYAAVIGECLLLGLLAGAPVAALAQGIAVGGASAPSAGAAAPAAGPGVGPGALIESLNRAVDRAIAGTEALAGVNTLIAPSAPPKPAPVVVELFTSQGCSACPPADALLAQVAQRPDVVALSLHVDYWDYLGWEDPFAQPAFTARQKAYTRAAGERTLYTPQVIVGGEASLTAPAPATLDAVIAQEAAVAPRVSIAVSEGEGSGQYVIDLAPLARPLERPSVVQIVRYVPSAQVEILRGENAGKVLDFANVVTAWHAVAEWDGQVPLRLNAKIDGTEPAVVIVQTALPGKTAPLPGPILSAAWLR</sequence>
<dbReference type="EMBL" id="JBHUIX010000013">
    <property type="protein sequence ID" value="MFD2175091.1"/>
    <property type="molecule type" value="Genomic_DNA"/>
</dbReference>
<dbReference type="RefSeq" id="WP_377391244.1">
    <property type="nucleotide sequence ID" value="NZ_JBHUIX010000013.1"/>
</dbReference>
<reference evidence="2" key="1">
    <citation type="journal article" date="2019" name="Int. J. Syst. Evol. Microbiol.">
        <title>The Global Catalogue of Microorganisms (GCM) 10K type strain sequencing project: providing services to taxonomists for standard genome sequencing and annotation.</title>
        <authorList>
            <consortium name="The Broad Institute Genomics Platform"/>
            <consortium name="The Broad Institute Genome Sequencing Center for Infectious Disease"/>
            <person name="Wu L."/>
            <person name="Ma J."/>
        </authorList>
    </citation>
    <scope>NUCLEOTIDE SEQUENCE [LARGE SCALE GENOMIC DNA]</scope>
    <source>
        <strain evidence="2">CCUG 55131</strain>
    </source>
</reference>
<dbReference type="Pfam" id="PF06764">
    <property type="entry name" value="DUF1223"/>
    <property type="match status" value="1"/>
</dbReference>
<accession>A0ABW5AC74</accession>
<comment type="caution">
    <text evidence="1">The sequence shown here is derived from an EMBL/GenBank/DDBJ whole genome shotgun (WGS) entry which is preliminary data.</text>
</comment>
<dbReference type="PANTHER" id="PTHR36057">
    <property type="match status" value="1"/>
</dbReference>
<evidence type="ECO:0000313" key="2">
    <source>
        <dbReference type="Proteomes" id="UP001597413"/>
    </source>
</evidence>
<dbReference type="InterPro" id="IPR010634">
    <property type="entry name" value="DUF1223"/>
</dbReference>
<protein>
    <submittedName>
        <fullName evidence="1">DUF1223 domain-containing protein</fullName>
    </submittedName>
</protein>
<keyword evidence="2" id="KW-1185">Reference proteome</keyword>